<dbReference type="SUPFAM" id="SSF53335">
    <property type="entry name" value="S-adenosyl-L-methionine-dependent methyltransferases"/>
    <property type="match status" value="1"/>
</dbReference>
<organism evidence="1">
    <name type="scientific">anaerobic digester metagenome</name>
    <dbReference type="NCBI Taxonomy" id="1263854"/>
    <lineage>
        <taxon>unclassified sequences</taxon>
        <taxon>metagenomes</taxon>
        <taxon>ecological metagenomes</taxon>
    </lineage>
</organism>
<dbReference type="EMBL" id="CAADRM010000117">
    <property type="protein sequence ID" value="VFU16221.1"/>
    <property type="molecule type" value="Genomic_DNA"/>
</dbReference>
<protein>
    <submittedName>
        <fullName evidence="1">Demethylrebeccamycin-D-glucose O-methyltransferase</fullName>
        <ecNumber evidence="1">2.1.1.164</ecNumber>
    </submittedName>
</protein>
<dbReference type="InterPro" id="IPR050447">
    <property type="entry name" value="Erg6_SMT_methyltransf"/>
</dbReference>
<dbReference type="PANTHER" id="PTHR44068:SF11">
    <property type="entry name" value="GERANYL DIPHOSPHATE 2-C-METHYLTRANSFERASE"/>
    <property type="match status" value="1"/>
</dbReference>
<dbReference type="CDD" id="cd02440">
    <property type="entry name" value="AdoMet_MTases"/>
    <property type="match status" value="1"/>
</dbReference>
<dbReference type="Gene3D" id="3.40.50.150">
    <property type="entry name" value="Vaccinia Virus protein VP39"/>
    <property type="match status" value="1"/>
</dbReference>
<proteinExistence type="predicted"/>
<dbReference type="PANTHER" id="PTHR44068">
    <property type="entry name" value="ZGC:194242"/>
    <property type="match status" value="1"/>
</dbReference>
<name>A0A485M1Z2_9ZZZZ</name>
<evidence type="ECO:0000313" key="1">
    <source>
        <dbReference type="EMBL" id="VFU16221.1"/>
    </source>
</evidence>
<dbReference type="GO" id="GO:0102082">
    <property type="term" value="F:demethylrebeccamycin--D-glucose O-methyltransferase activity"/>
    <property type="evidence" value="ECO:0007669"/>
    <property type="project" value="UniProtKB-EC"/>
</dbReference>
<keyword evidence="1" id="KW-0489">Methyltransferase</keyword>
<accession>A0A485M1Z2</accession>
<reference evidence="1" key="1">
    <citation type="submission" date="2019-03" db="EMBL/GenBank/DDBJ databases">
        <authorList>
            <person name="Hao L."/>
        </authorList>
    </citation>
    <scope>NUCLEOTIDE SEQUENCE</scope>
</reference>
<sequence>MLTVDFSRLPLPKGSWVLDAGCGSGRHLGEAFRRRDVNVVGIDMSRRDADTANRMLNTMIGAAEDGGGIKLVSVSDITRLPFQDASFDVVICSEVLEHIPDHLQAIREIVRVLKPGKSLVVSVPRYMPERICWALSSDYHNEEGGHIRIFRKKELLELLESAGTRCIGTAWAHSLHSPYWWLKCLVGHKNDEFPLVRLYHRFLVWDIMKKPLLTRFLDRVLNPVISKSIVLYLRKGDSYGA</sequence>
<keyword evidence="1" id="KW-0808">Transferase</keyword>
<dbReference type="Pfam" id="PF13489">
    <property type="entry name" value="Methyltransf_23"/>
    <property type="match status" value="1"/>
</dbReference>
<dbReference type="GO" id="GO:0032259">
    <property type="term" value="P:methylation"/>
    <property type="evidence" value="ECO:0007669"/>
    <property type="project" value="UniProtKB-KW"/>
</dbReference>
<gene>
    <name evidence="1" type="primary">rebM</name>
    <name evidence="1" type="ORF">SCFA_520027</name>
</gene>
<dbReference type="AlphaFoldDB" id="A0A485M1Z2"/>
<dbReference type="EC" id="2.1.1.164" evidence="1"/>
<dbReference type="InterPro" id="IPR029063">
    <property type="entry name" value="SAM-dependent_MTases_sf"/>
</dbReference>